<dbReference type="GeneID" id="30411630"/>
<dbReference type="EMBL" id="LT607756">
    <property type="protein sequence ID" value="SCG85349.1"/>
    <property type="molecule type" value="Genomic_DNA"/>
</dbReference>
<proteinExistence type="predicted"/>
<keyword evidence="1" id="KW-0812">Transmembrane</keyword>
<protein>
    <submittedName>
        <fullName evidence="2">Uncharacterized protein</fullName>
    </submittedName>
</protein>
<dbReference type="RefSeq" id="WP_071906530.1">
    <property type="nucleotide sequence ID" value="NZ_LT607756.1"/>
</dbReference>
<reference evidence="2 3" key="1">
    <citation type="submission" date="2016-08" db="EMBL/GenBank/DDBJ databases">
        <authorList>
            <person name="Seilhamer J.J."/>
        </authorList>
    </citation>
    <scope>NUCLEOTIDE SEQUENCE [LARGE SCALE GENOMIC DNA]</scope>
    <source>
        <strain evidence="2">Buetzberg</strain>
    </source>
</reference>
<evidence type="ECO:0000313" key="2">
    <source>
        <dbReference type="EMBL" id="SCG85349.1"/>
    </source>
</evidence>
<gene>
    <name evidence="2" type="ORF">MCBB_0778</name>
</gene>
<accession>A0A1D3L1H5</accession>
<feature type="transmembrane region" description="Helical" evidence="1">
    <location>
        <begin position="51"/>
        <end position="69"/>
    </location>
</feature>
<dbReference type="InterPro" id="IPR040493">
    <property type="entry name" value="DUF5518"/>
</dbReference>
<organism evidence="2 3">
    <name type="scientific">Methanobacterium congolense</name>
    <dbReference type="NCBI Taxonomy" id="118062"/>
    <lineage>
        <taxon>Archaea</taxon>
        <taxon>Methanobacteriati</taxon>
        <taxon>Methanobacteriota</taxon>
        <taxon>Methanomada group</taxon>
        <taxon>Methanobacteria</taxon>
        <taxon>Methanobacteriales</taxon>
        <taxon>Methanobacteriaceae</taxon>
        <taxon>Methanobacterium</taxon>
    </lineage>
</organism>
<dbReference type="KEGG" id="mcub:MCBB_0778"/>
<sequence length="145" mass="15970">MPKYSIETAIIISIVVYLILAFIGIKGIVQIIIMGFVATYLTKPEKTSYKIGAIATGILGTLFAFYSFFTGPDLPYQLPNALQLGLGVAADSFFTIIMAIIISIGIYVALGAIGGYIAEIFISDKKPKKQIPKKHRRDLNRIEYF</sequence>
<keyword evidence="3" id="KW-1185">Reference proteome</keyword>
<evidence type="ECO:0000256" key="1">
    <source>
        <dbReference type="SAM" id="Phobius"/>
    </source>
</evidence>
<name>A0A1D3L1H5_9EURY</name>
<evidence type="ECO:0000313" key="3">
    <source>
        <dbReference type="Proteomes" id="UP000094707"/>
    </source>
</evidence>
<dbReference type="OrthoDB" id="71292at2157"/>
<dbReference type="Proteomes" id="UP000094707">
    <property type="component" value="Chromosome I"/>
</dbReference>
<dbReference type="Pfam" id="PF17647">
    <property type="entry name" value="DUF5518"/>
    <property type="match status" value="1"/>
</dbReference>
<feature type="transmembrane region" description="Helical" evidence="1">
    <location>
        <begin position="93"/>
        <end position="118"/>
    </location>
</feature>
<keyword evidence="1" id="KW-0472">Membrane</keyword>
<feature type="transmembrane region" description="Helical" evidence="1">
    <location>
        <begin position="6"/>
        <end position="39"/>
    </location>
</feature>
<dbReference type="AlphaFoldDB" id="A0A1D3L1H5"/>
<keyword evidence="1" id="KW-1133">Transmembrane helix</keyword>